<comment type="caution">
    <text evidence="2">The sequence shown here is derived from an EMBL/GenBank/DDBJ whole genome shotgun (WGS) entry which is preliminary data.</text>
</comment>
<feature type="signal peptide" evidence="1">
    <location>
        <begin position="1"/>
        <end position="16"/>
    </location>
</feature>
<dbReference type="STRING" id="1306861.A0A4U6XVP0"/>
<dbReference type="PANTHER" id="PTHR36578">
    <property type="entry name" value="CHROMOSOME 15, WHOLE GENOME SHOTGUN SEQUENCE"/>
    <property type="match status" value="1"/>
</dbReference>
<dbReference type="EMBL" id="PJEX01000003">
    <property type="protein sequence ID" value="TKW60044.1"/>
    <property type="molecule type" value="Genomic_DNA"/>
</dbReference>
<reference evidence="2 3" key="1">
    <citation type="journal article" date="2019" name="PLoS ONE">
        <title>Comparative genome analysis indicates high evolutionary potential of pathogenicity genes in Colletotrichum tanaceti.</title>
        <authorList>
            <person name="Lelwala R.V."/>
            <person name="Korhonen P.K."/>
            <person name="Young N.D."/>
            <person name="Scott J.B."/>
            <person name="Ades P.A."/>
            <person name="Gasser R.B."/>
            <person name="Taylor P.W.J."/>
        </authorList>
    </citation>
    <scope>NUCLEOTIDE SEQUENCE [LARGE SCALE GENOMIC DNA]</scope>
    <source>
        <strain evidence="2">BRIP57314</strain>
    </source>
</reference>
<evidence type="ECO:0000313" key="2">
    <source>
        <dbReference type="EMBL" id="TKW60044.1"/>
    </source>
</evidence>
<accession>A0A4U6XVP0</accession>
<proteinExistence type="predicted"/>
<sequence length="385" mass="41002">MRSALIVAAVAGLVTAGPVAPRDASAQSGIDLTVFDATPKPTKTGPAVGVSHEPPTYNPAEAQASAVQDAVANPVIAARSEPELVARASTCTNPNQEPDGYGPVPSPDTYDSFMSWTALDDIANNAPVPEGYFSVFSDLKASVSGSGYQGLYTLTSFDPIRCQQACFFFFFLFSPSLSAPVYCDAAPACYGFNMFMERNPKFTPSDTCVDPESITNYKCTLWGAGVSQASATNDGQWRNQFHVGISGSNGYNKLAPPASIADFDGPFALGGAIQAPNSYIGAKYYPGVYDPAQCAAACQATTQYDHDHPRSDGTYDACNFFNAYVLSQNNAPQGTYCSMYTTSWDKSYSTNYGQYRGDDYFSVSQSYSYKLTVQDSGVVSAAPSS</sequence>
<keyword evidence="3" id="KW-1185">Reference proteome</keyword>
<protein>
    <submittedName>
        <fullName evidence="2">Uncharacterized protein</fullName>
    </submittedName>
</protein>
<dbReference type="AlphaFoldDB" id="A0A4U6XVP0"/>
<gene>
    <name evidence="2" type="ORF">CTA1_10028</name>
</gene>
<feature type="chain" id="PRO_5020381304" evidence="1">
    <location>
        <begin position="17"/>
        <end position="385"/>
    </location>
</feature>
<organism evidence="2 3">
    <name type="scientific">Colletotrichum tanaceti</name>
    <dbReference type="NCBI Taxonomy" id="1306861"/>
    <lineage>
        <taxon>Eukaryota</taxon>
        <taxon>Fungi</taxon>
        <taxon>Dikarya</taxon>
        <taxon>Ascomycota</taxon>
        <taxon>Pezizomycotina</taxon>
        <taxon>Sordariomycetes</taxon>
        <taxon>Hypocreomycetidae</taxon>
        <taxon>Glomerellales</taxon>
        <taxon>Glomerellaceae</taxon>
        <taxon>Colletotrichum</taxon>
        <taxon>Colletotrichum destructivum species complex</taxon>
    </lineage>
</organism>
<name>A0A4U6XVP0_9PEZI</name>
<dbReference type="Proteomes" id="UP000310108">
    <property type="component" value="Unassembled WGS sequence"/>
</dbReference>
<dbReference type="PANTHER" id="PTHR36578:SF1">
    <property type="entry name" value="APPLE DOMAIN-CONTAINING PROTEIN"/>
    <property type="match status" value="1"/>
</dbReference>
<keyword evidence="1" id="KW-0732">Signal</keyword>
<evidence type="ECO:0000256" key="1">
    <source>
        <dbReference type="SAM" id="SignalP"/>
    </source>
</evidence>
<evidence type="ECO:0000313" key="3">
    <source>
        <dbReference type="Proteomes" id="UP000310108"/>
    </source>
</evidence>